<protein>
    <submittedName>
        <fullName evidence="1">Uncharacterized protein</fullName>
    </submittedName>
</protein>
<dbReference type="AlphaFoldDB" id="A0AAD5R667"/>
<dbReference type="EMBL" id="JAHQIW010006584">
    <property type="protein sequence ID" value="KAJ1369509.1"/>
    <property type="molecule type" value="Genomic_DNA"/>
</dbReference>
<reference evidence="1" key="1">
    <citation type="submission" date="2021-06" db="EMBL/GenBank/DDBJ databases">
        <title>Parelaphostrongylus tenuis whole genome reference sequence.</title>
        <authorList>
            <person name="Garwood T.J."/>
            <person name="Larsen P.A."/>
            <person name="Fountain-Jones N.M."/>
            <person name="Garbe J.R."/>
            <person name="Macchietto M.G."/>
            <person name="Kania S.A."/>
            <person name="Gerhold R.W."/>
            <person name="Richards J.E."/>
            <person name="Wolf T.M."/>
        </authorList>
    </citation>
    <scope>NUCLEOTIDE SEQUENCE</scope>
    <source>
        <strain evidence="1">MNPRO001-30</strain>
        <tissue evidence="1">Meninges</tissue>
    </source>
</reference>
<comment type="caution">
    <text evidence="1">The sequence shown here is derived from an EMBL/GenBank/DDBJ whole genome shotgun (WGS) entry which is preliminary data.</text>
</comment>
<proteinExistence type="predicted"/>
<sequence length="121" mass="14062">MDGPTTAFCAVRNFLNVEKEQYSMLQRYKRDSPLRPVTLPHSAIDVLEQQGRVAGLHDFVITTILGQLGISVLYTPLPCPKVLLTHQQWWTINSYEVDREKIFSTQKQKLRRQHDRTRLAL</sequence>
<organism evidence="1 2">
    <name type="scientific">Parelaphostrongylus tenuis</name>
    <name type="common">Meningeal worm</name>
    <dbReference type="NCBI Taxonomy" id="148309"/>
    <lineage>
        <taxon>Eukaryota</taxon>
        <taxon>Metazoa</taxon>
        <taxon>Ecdysozoa</taxon>
        <taxon>Nematoda</taxon>
        <taxon>Chromadorea</taxon>
        <taxon>Rhabditida</taxon>
        <taxon>Rhabditina</taxon>
        <taxon>Rhabditomorpha</taxon>
        <taxon>Strongyloidea</taxon>
        <taxon>Metastrongylidae</taxon>
        <taxon>Parelaphostrongylus</taxon>
    </lineage>
</organism>
<gene>
    <name evidence="1" type="ORF">KIN20_030987</name>
</gene>
<keyword evidence="2" id="KW-1185">Reference proteome</keyword>
<accession>A0AAD5R667</accession>
<evidence type="ECO:0000313" key="1">
    <source>
        <dbReference type="EMBL" id="KAJ1369509.1"/>
    </source>
</evidence>
<dbReference type="Proteomes" id="UP001196413">
    <property type="component" value="Unassembled WGS sequence"/>
</dbReference>
<name>A0AAD5R667_PARTN</name>
<evidence type="ECO:0000313" key="2">
    <source>
        <dbReference type="Proteomes" id="UP001196413"/>
    </source>
</evidence>